<gene>
    <name evidence="1" type="ORF">COX41_05000</name>
</gene>
<dbReference type="EMBL" id="PCRK01000123">
    <property type="protein sequence ID" value="PIP19048.1"/>
    <property type="molecule type" value="Genomic_DNA"/>
</dbReference>
<proteinExistence type="predicted"/>
<sequence length="195" mass="22060">MIDTELIVKAKKKSTLIEKIDASWREFTEGLKAGIFTVPFTGGYSCVIKEDDMLIEGYSGLLLIDKVYYSHKTYSLKTPIKYYPFKIYGIYNQGGCFIAFVSEPEIGFHYLGMSDKGHTICTGEIQYLNPESLGLLKEACLKIVKSFRVINLESLGTVILPERFSNLKNILSNKDKDVSCKFSELDNQNLIEPII</sequence>
<organism evidence="1 2">
    <name type="scientific">Candidatus Sherwoodlollariibacterium unditelluris</name>
    <dbReference type="NCBI Taxonomy" id="1974757"/>
    <lineage>
        <taxon>Bacteria</taxon>
        <taxon>Pseudomonadati</taxon>
        <taxon>Candidatus Omnitrophota</taxon>
        <taxon>Candidatus Sherwoodlollariibacterium</taxon>
    </lineage>
</organism>
<name>A0A2G9YIH0_9BACT</name>
<dbReference type="AlphaFoldDB" id="A0A2G9YIH0"/>
<comment type="caution">
    <text evidence="1">The sequence shown here is derived from an EMBL/GenBank/DDBJ whole genome shotgun (WGS) entry which is preliminary data.</text>
</comment>
<evidence type="ECO:0000313" key="2">
    <source>
        <dbReference type="Proteomes" id="UP000231292"/>
    </source>
</evidence>
<dbReference type="Proteomes" id="UP000231292">
    <property type="component" value="Unassembled WGS sequence"/>
</dbReference>
<reference evidence="1 2" key="1">
    <citation type="submission" date="2017-09" db="EMBL/GenBank/DDBJ databases">
        <title>Depth-based differentiation of microbial function through sediment-hosted aquifers and enrichment of novel symbionts in the deep terrestrial subsurface.</title>
        <authorList>
            <person name="Probst A.J."/>
            <person name="Ladd B."/>
            <person name="Jarett J.K."/>
            <person name="Geller-Mcgrath D.E."/>
            <person name="Sieber C.M."/>
            <person name="Emerson J.B."/>
            <person name="Anantharaman K."/>
            <person name="Thomas B.C."/>
            <person name="Malmstrom R."/>
            <person name="Stieglmeier M."/>
            <person name="Klingl A."/>
            <person name="Woyke T."/>
            <person name="Ryan C.M."/>
            <person name="Banfield J.F."/>
        </authorList>
    </citation>
    <scope>NUCLEOTIDE SEQUENCE [LARGE SCALE GENOMIC DNA]</scope>
    <source>
        <strain evidence="1">CG23_combo_of_CG06-09_8_20_14_all_41_10</strain>
    </source>
</reference>
<evidence type="ECO:0000313" key="1">
    <source>
        <dbReference type="EMBL" id="PIP19048.1"/>
    </source>
</evidence>
<accession>A0A2G9YIH0</accession>
<protein>
    <submittedName>
        <fullName evidence="1">Uncharacterized protein</fullName>
    </submittedName>
</protein>